<keyword evidence="3" id="KW-1185">Reference proteome</keyword>
<keyword evidence="1" id="KW-0472">Membrane</keyword>
<feature type="transmembrane region" description="Helical" evidence="1">
    <location>
        <begin position="94"/>
        <end position="112"/>
    </location>
</feature>
<keyword evidence="1" id="KW-0812">Transmembrane</keyword>
<protein>
    <submittedName>
        <fullName evidence="2">Uncharacterized protein</fullName>
    </submittedName>
</protein>
<feature type="transmembrane region" description="Helical" evidence="1">
    <location>
        <begin position="54"/>
        <end position="82"/>
    </location>
</feature>
<organism evidence="2 3">
    <name type="scientific">[Mycobacterium] nativiensis</name>
    <dbReference type="NCBI Taxonomy" id="2855503"/>
    <lineage>
        <taxon>Bacteria</taxon>
        <taxon>Bacillati</taxon>
        <taxon>Actinomycetota</taxon>
        <taxon>Actinomycetes</taxon>
        <taxon>Mycobacteriales</taxon>
        <taxon>Mycobacteriaceae</taxon>
        <taxon>Mycolicibacter</taxon>
    </lineage>
</organism>
<feature type="transmembrane region" description="Helical" evidence="1">
    <location>
        <begin position="168"/>
        <end position="186"/>
    </location>
</feature>
<dbReference type="EMBL" id="JAYJJU010000028">
    <property type="protein sequence ID" value="MEB3034185.1"/>
    <property type="molecule type" value="Genomic_DNA"/>
</dbReference>
<keyword evidence="1" id="KW-1133">Transmembrane helix</keyword>
<sequence length="203" mass="21413">MTTLAAPAGWLRTFFGPSRTPAETILGLLGGAAVIAMLVTYIRHAGGWHDWSALQIVIVAVTGLDLVGGVFTISATTASCWYHRPGPAAQRFRMTFVISHAVLYLVPVTAVFGLGWTWMLANAGLLLGAAALIEGAPVDLKRMVALALTLIAALANRIWLPIPSALQWLPLLLMVKVLVCFLLPALSGREAPADQNCTAGGAC</sequence>
<proteinExistence type="predicted"/>
<dbReference type="RefSeq" id="WP_224970958.1">
    <property type="nucleotide sequence ID" value="NZ_JAYJJU010000028.1"/>
</dbReference>
<gene>
    <name evidence="2" type="ORF">KV113_21845</name>
</gene>
<evidence type="ECO:0000313" key="2">
    <source>
        <dbReference type="EMBL" id="MEB3034185.1"/>
    </source>
</evidence>
<comment type="caution">
    <text evidence="2">The sequence shown here is derived from an EMBL/GenBank/DDBJ whole genome shotgun (WGS) entry which is preliminary data.</text>
</comment>
<name>A0ABU5Y1R6_9MYCO</name>
<evidence type="ECO:0000313" key="3">
    <source>
        <dbReference type="Proteomes" id="UP001298593"/>
    </source>
</evidence>
<reference evidence="2 3" key="1">
    <citation type="submission" date="2023-12" db="EMBL/GenBank/DDBJ databases">
        <title>Description of new species of Mycobacterium terrae complex isolated from sewage at the Sao Paulo Zoological Park Foundation in Brazil.</title>
        <authorList>
            <person name="Romagnoli C.L."/>
            <person name="Conceicao E.C."/>
            <person name="Machado E."/>
            <person name="Barreto L.B.P.F."/>
            <person name="Sharma A."/>
            <person name="Silva N.M."/>
            <person name="Marques L.E."/>
            <person name="Juliana M.A."/>
            <person name="Lourenco M.C.S."/>
            <person name="Digiampietri L.A."/>
            <person name="Suffys P.N."/>
            <person name="Viana-Niero C."/>
        </authorList>
    </citation>
    <scope>NUCLEOTIDE SEQUENCE [LARGE SCALE GENOMIC DNA]</scope>
    <source>
        <strain evidence="2 3">MYC340</strain>
    </source>
</reference>
<accession>A0ABU5Y1R6</accession>
<feature type="transmembrane region" description="Helical" evidence="1">
    <location>
        <begin position="21"/>
        <end position="42"/>
    </location>
</feature>
<dbReference type="Proteomes" id="UP001298593">
    <property type="component" value="Unassembled WGS sequence"/>
</dbReference>
<evidence type="ECO:0000256" key="1">
    <source>
        <dbReference type="SAM" id="Phobius"/>
    </source>
</evidence>